<evidence type="ECO:0000313" key="18">
    <source>
        <dbReference type="EMBL" id="MCC2222905.1"/>
    </source>
</evidence>
<evidence type="ECO:0000256" key="8">
    <source>
        <dbReference type="ARBA" id="ARBA00022741"/>
    </source>
</evidence>
<comment type="catalytic activity">
    <reaction evidence="1">
        <text>ATP + protein L-histidine = ADP + protein N-phospho-L-histidine.</text>
        <dbReference type="EC" id="2.7.13.3"/>
    </reaction>
</comment>
<dbReference type="InterPro" id="IPR003594">
    <property type="entry name" value="HATPase_dom"/>
</dbReference>
<evidence type="ECO:0000256" key="5">
    <source>
        <dbReference type="ARBA" id="ARBA00022553"/>
    </source>
</evidence>
<dbReference type="CDD" id="cd00075">
    <property type="entry name" value="HATPase"/>
    <property type="match status" value="1"/>
</dbReference>
<dbReference type="GO" id="GO:0000155">
    <property type="term" value="F:phosphorelay sensor kinase activity"/>
    <property type="evidence" value="ECO:0007669"/>
    <property type="project" value="InterPro"/>
</dbReference>
<dbReference type="InterPro" id="IPR003661">
    <property type="entry name" value="HisK_dim/P_dom"/>
</dbReference>
<dbReference type="PRINTS" id="PR00344">
    <property type="entry name" value="BCTRLSENSOR"/>
</dbReference>
<keyword evidence="12" id="KW-0902">Two-component regulatory system</keyword>
<accession>A0AAE3E6U6</accession>
<evidence type="ECO:0000259" key="17">
    <source>
        <dbReference type="PROSITE" id="PS50885"/>
    </source>
</evidence>
<dbReference type="FunFam" id="1.10.287.130:FF:000001">
    <property type="entry name" value="Two-component sensor histidine kinase"/>
    <property type="match status" value="1"/>
</dbReference>
<evidence type="ECO:0000256" key="10">
    <source>
        <dbReference type="ARBA" id="ARBA00022840"/>
    </source>
</evidence>
<dbReference type="SUPFAM" id="SSF55874">
    <property type="entry name" value="ATPase domain of HSP90 chaperone/DNA topoisomerase II/histidine kinase"/>
    <property type="match status" value="1"/>
</dbReference>
<dbReference type="SMART" id="SM00387">
    <property type="entry name" value="HATPase_c"/>
    <property type="match status" value="1"/>
</dbReference>
<evidence type="ECO:0000256" key="15">
    <source>
        <dbReference type="SAM" id="Phobius"/>
    </source>
</evidence>
<dbReference type="PANTHER" id="PTHR45528">
    <property type="entry name" value="SENSOR HISTIDINE KINASE CPXA"/>
    <property type="match status" value="1"/>
</dbReference>
<keyword evidence="4" id="KW-1003">Cell membrane</keyword>
<dbReference type="Gene3D" id="1.10.287.130">
    <property type="match status" value="1"/>
</dbReference>
<dbReference type="Pfam" id="PF02518">
    <property type="entry name" value="HATPase_c"/>
    <property type="match status" value="1"/>
</dbReference>
<name>A0AAE3E6U6_9FIRM</name>
<feature type="region of interest" description="Disordered" evidence="14">
    <location>
        <begin position="499"/>
        <end position="564"/>
    </location>
</feature>
<evidence type="ECO:0000256" key="9">
    <source>
        <dbReference type="ARBA" id="ARBA00022777"/>
    </source>
</evidence>
<keyword evidence="13 15" id="KW-0472">Membrane</keyword>
<evidence type="ECO:0000256" key="14">
    <source>
        <dbReference type="SAM" id="MobiDB-lite"/>
    </source>
</evidence>
<gene>
    <name evidence="18" type="ORF">LKD48_14965</name>
</gene>
<dbReference type="EMBL" id="JAJEQN010000056">
    <property type="protein sequence ID" value="MCC2222905.1"/>
    <property type="molecule type" value="Genomic_DNA"/>
</dbReference>
<dbReference type="InterPro" id="IPR050398">
    <property type="entry name" value="HssS/ArlS-like"/>
</dbReference>
<dbReference type="InterPro" id="IPR003660">
    <property type="entry name" value="HAMP_dom"/>
</dbReference>
<proteinExistence type="predicted"/>
<dbReference type="PROSITE" id="PS50885">
    <property type="entry name" value="HAMP"/>
    <property type="match status" value="1"/>
</dbReference>
<dbReference type="SMART" id="SM00388">
    <property type="entry name" value="HisKA"/>
    <property type="match status" value="1"/>
</dbReference>
<dbReference type="InterPro" id="IPR004358">
    <property type="entry name" value="Sig_transdc_His_kin-like_C"/>
</dbReference>
<dbReference type="InterPro" id="IPR036890">
    <property type="entry name" value="HATPase_C_sf"/>
</dbReference>
<dbReference type="AlphaFoldDB" id="A0AAE3E6U6"/>
<dbReference type="InterPro" id="IPR036097">
    <property type="entry name" value="HisK_dim/P_sf"/>
</dbReference>
<evidence type="ECO:0000256" key="4">
    <source>
        <dbReference type="ARBA" id="ARBA00022475"/>
    </source>
</evidence>
<organism evidence="18 19">
    <name type="scientific">Anthropogastromicrobium aceti</name>
    <dbReference type="NCBI Taxonomy" id="2981768"/>
    <lineage>
        <taxon>Bacteria</taxon>
        <taxon>Bacillati</taxon>
        <taxon>Bacillota</taxon>
        <taxon>Clostridia</taxon>
        <taxon>Lachnospirales</taxon>
        <taxon>Lachnospiraceae</taxon>
        <taxon>Anthropogastromicrobium</taxon>
    </lineage>
</organism>
<evidence type="ECO:0000313" key="19">
    <source>
        <dbReference type="Proteomes" id="UP001198200"/>
    </source>
</evidence>
<sequence>MKLKNKLIISFLMIMAIPLFLFCVFSVVLVRYQFVIIQNSYGVSAELTDFFPNNNKLFSQLMNNVQLKLQDEIEEDSQLLEDKKMLEKYCEKEAGEFINVVVLKDEDIYYSYKPLKQEEIEAIERESQEIIDAADDTSTVYLSKENTILGKAADSKFADGSRAQVYTLVKVNQWLPELKQLVVQFVLAMIFILFLTACIFTTWIYRSVVQPIKELRLATEKIKSGNLDFLVTAASNDEMGQLCTDFEKMRQRLKESAEEKIRFDNENRELISNISHDLKTPITSIKGYVEGIMDGVADTPEKMERYLKTVYNKANDMQRLIDELTFYSKIDTNRIPYNFRKINVSDYFGDCAEEVGLDLGAKNIVFQYANYVDEQVMVIADPEQIRRVVNNIISNSCKYFDKSQCFINMRIKDVGDFIQVEIEDNGKGIATKDIPYIFDRFYRTDSSRNSAKGGSGIGLSIVRKILEDHGGKVWASSKEGTGTVVYFVLRKYQENVQNVESAEADDTDEKTKEAKTKETKVKEAKTKEQKVTKESGTGKVVFTQDNSSKNSTHIMQMRGKERKE</sequence>
<keyword evidence="9 18" id="KW-0418">Kinase</keyword>
<comment type="subcellular location">
    <subcellularLocation>
        <location evidence="2">Cell membrane</location>
        <topology evidence="2">Multi-pass membrane protein</topology>
    </subcellularLocation>
</comment>
<dbReference type="InterPro" id="IPR005467">
    <property type="entry name" value="His_kinase_dom"/>
</dbReference>
<keyword evidence="8" id="KW-0547">Nucleotide-binding</keyword>
<evidence type="ECO:0000256" key="1">
    <source>
        <dbReference type="ARBA" id="ARBA00000085"/>
    </source>
</evidence>
<comment type="caution">
    <text evidence="18">The sequence shown here is derived from an EMBL/GenBank/DDBJ whole genome shotgun (WGS) entry which is preliminary data.</text>
</comment>
<dbReference type="GO" id="GO:0005524">
    <property type="term" value="F:ATP binding"/>
    <property type="evidence" value="ECO:0007669"/>
    <property type="project" value="UniProtKB-KW"/>
</dbReference>
<evidence type="ECO:0000256" key="12">
    <source>
        <dbReference type="ARBA" id="ARBA00023012"/>
    </source>
</evidence>
<feature type="domain" description="HAMP" evidence="17">
    <location>
        <begin position="206"/>
        <end position="258"/>
    </location>
</feature>
<dbReference type="RefSeq" id="WP_118616035.1">
    <property type="nucleotide sequence ID" value="NZ_JAJEQN010000056.1"/>
</dbReference>
<feature type="domain" description="Histidine kinase" evidence="16">
    <location>
        <begin position="273"/>
        <end position="493"/>
    </location>
</feature>
<keyword evidence="19" id="KW-1185">Reference proteome</keyword>
<dbReference type="SMART" id="SM00304">
    <property type="entry name" value="HAMP"/>
    <property type="match status" value="1"/>
</dbReference>
<feature type="transmembrane region" description="Helical" evidence="15">
    <location>
        <begin position="7"/>
        <end position="30"/>
    </location>
</feature>
<evidence type="ECO:0000256" key="11">
    <source>
        <dbReference type="ARBA" id="ARBA00022989"/>
    </source>
</evidence>
<dbReference type="SUPFAM" id="SSF158472">
    <property type="entry name" value="HAMP domain-like"/>
    <property type="match status" value="1"/>
</dbReference>
<evidence type="ECO:0000256" key="7">
    <source>
        <dbReference type="ARBA" id="ARBA00022692"/>
    </source>
</evidence>
<feature type="transmembrane region" description="Helical" evidence="15">
    <location>
        <begin position="181"/>
        <end position="205"/>
    </location>
</feature>
<evidence type="ECO:0000256" key="13">
    <source>
        <dbReference type="ARBA" id="ARBA00023136"/>
    </source>
</evidence>
<dbReference type="Proteomes" id="UP001198200">
    <property type="component" value="Unassembled WGS sequence"/>
</dbReference>
<dbReference type="CDD" id="cd06225">
    <property type="entry name" value="HAMP"/>
    <property type="match status" value="1"/>
</dbReference>
<keyword evidence="5" id="KW-0597">Phosphoprotein</keyword>
<keyword evidence="10" id="KW-0067">ATP-binding</keyword>
<feature type="compositionally biased region" description="Polar residues" evidence="14">
    <location>
        <begin position="543"/>
        <end position="554"/>
    </location>
</feature>
<dbReference type="Pfam" id="PF00512">
    <property type="entry name" value="HisKA"/>
    <property type="match status" value="1"/>
</dbReference>
<evidence type="ECO:0000259" key="16">
    <source>
        <dbReference type="PROSITE" id="PS50109"/>
    </source>
</evidence>
<protein>
    <recommendedName>
        <fullName evidence="3">histidine kinase</fullName>
        <ecNumber evidence="3">2.7.13.3</ecNumber>
    </recommendedName>
</protein>
<evidence type="ECO:0000256" key="3">
    <source>
        <dbReference type="ARBA" id="ARBA00012438"/>
    </source>
</evidence>
<reference evidence="18 19" key="1">
    <citation type="submission" date="2021-10" db="EMBL/GenBank/DDBJ databases">
        <title>Anaerobic single-cell dispensing facilitates the cultivation of human gut bacteria.</title>
        <authorList>
            <person name="Afrizal A."/>
        </authorList>
    </citation>
    <scope>NUCLEOTIDE SEQUENCE [LARGE SCALE GENOMIC DNA]</scope>
    <source>
        <strain evidence="18 19">CLA-AA-H224</strain>
    </source>
</reference>
<keyword evidence="6" id="KW-0808">Transferase</keyword>
<dbReference type="Gene3D" id="6.10.340.10">
    <property type="match status" value="1"/>
</dbReference>
<dbReference type="EC" id="2.7.13.3" evidence="3"/>
<evidence type="ECO:0000256" key="6">
    <source>
        <dbReference type="ARBA" id="ARBA00022679"/>
    </source>
</evidence>
<dbReference type="FunFam" id="3.30.565.10:FF:000006">
    <property type="entry name" value="Sensor histidine kinase WalK"/>
    <property type="match status" value="1"/>
</dbReference>
<dbReference type="CDD" id="cd00082">
    <property type="entry name" value="HisKA"/>
    <property type="match status" value="1"/>
</dbReference>
<dbReference type="Pfam" id="PF00672">
    <property type="entry name" value="HAMP"/>
    <property type="match status" value="1"/>
</dbReference>
<feature type="compositionally biased region" description="Basic and acidic residues" evidence="14">
    <location>
        <begin position="509"/>
        <end position="533"/>
    </location>
</feature>
<dbReference type="GO" id="GO:0005886">
    <property type="term" value="C:plasma membrane"/>
    <property type="evidence" value="ECO:0007669"/>
    <property type="project" value="UniProtKB-SubCell"/>
</dbReference>
<dbReference type="SUPFAM" id="SSF47384">
    <property type="entry name" value="Homodimeric domain of signal transducing histidine kinase"/>
    <property type="match status" value="1"/>
</dbReference>
<dbReference type="Gene3D" id="3.30.565.10">
    <property type="entry name" value="Histidine kinase-like ATPase, C-terminal domain"/>
    <property type="match status" value="1"/>
</dbReference>
<dbReference type="PROSITE" id="PS50109">
    <property type="entry name" value="HIS_KIN"/>
    <property type="match status" value="1"/>
</dbReference>
<keyword evidence="11 15" id="KW-1133">Transmembrane helix</keyword>
<keyword evidence="7 15" id="KW-0812">Transmembrane</keyword>
<dbReference type="PANTHER" id="PTHR45528:SF1">
    <property type="entry name" value="SENSOR HISTIDINE KINASE CPXA"/>
    <property type="match status" value="1"/>
</dbReference>
<evidence type="ECO:0000256" key="2">
    <source>
        <dbReference type="ARBA" id="ARBA00004651"/>
    </source>
</evidence>